<proteinExistence type="predicted"/>
<keyword evidence="3" id="KW-1185">Reference proteome</keyword>
<reference evidence="2 3" key="1">
    <citation type="journal article" date="2023" name="Nucleic Acids Res.">
        <title>The hologenome of Daphnia magna reveals possible DNA methylation and microbiome-mediated evolution of the host genome.</title>
        <authorList>
            <person name="Chaturvedi A."/>
            <person name="Li X."/>
            <person name="Dhandapani V."/>
            <person name="Marshall H."/>
            <person name="Kissane S."/>
            <person name="Cuenca-Cambronero M."/>
            <person name="Asole G."/>
            <person name="Calvet F."/>
            <person name="Ruiz-Romero M."/>
            <person name="Marangio P."/>
            <person name="Guigo R."/>
            <person name="Rago D."/>
            <person name="Mirbahai L."/>
            <person name="Eastwood N."/>
            <person name="Colbourne J.K."/>
            <person name="Zhou J."/>
            <person name="Mallon E."/>
            <person name="Orsini L."/>
        </authorList>
    </citation>
    <scope>NUCLEOTIDE SEQUENCE [LARGE SCALE GENOMIC DNA]</scope>
    <source>
        <strain evidence="2">LRV0_1</strain>
    </source>
</reference>
<protein>
    <submittedName>
        <fullName evidence="2">Uncharacterized protein</fullName>
    </submittedName>
</protein>
<evidence type="ECO:0000313" key="3">
    <source>
        <dbReference type="Proteomes" id="UP001234178"/>
    </source>
</evidence>
<feature type="transmembrane region" description="Helical" evidence="1">
    <location>
        <begin position="58"/>
        <end position="76"/>
    </location>
</feature>
<accession>A0ABR0AMZ1</accession>
<dbReference type="EMBL" id="JAOYFB010000038">
    <property type="protein sequence ID" value="KAK4026476.1"/>
    <property type="molecule type" value="Genomic_DNA"/>
</dbReference>
<gene>
    <name evidence="2" type="ORF">OUZ56_015472</name>
</gene>
<comment type="caution">
    <text evidence="2">The sequence shown here is derived from an EMBL/GenBank/DDBJ whole genome shotgun (WGS) entry which is preliminary data.</text>
</comment>
<dbReference type="Proteomes" id="UP001234178">
    <property type="component" value="Unassembled WGS sequence"/>
</dbReference>
<evidence type="ECO:0000313" key="2">
    <source>
        <dbReference type="EMBL" id="KAK4026476.1"/>
    </source>
</evidence>
<keyword evidence="1" id="KW-1133">Transmembrane helix</keyword>
<evidence type="ECO:0000256" key="1">
    <source>
        <dbReference type="SAM" id="Phobius"/>
    </source>
</evidence>
<name>A0ABR0AMZ1_9CRUS</name>
<keyword evidence="1" id="KW-0472">Membrane</keyword>
<keyword evidence="1" id="KW-0812">Transmembrane</keyword>
<sequence length="85" mass="9887">MVKSKLCKFEMISEAIWNATDKRNAKVSRSLLLLFKCQRPVRLHAIGFKRHVEQFSRFVLIAVAPLFFGHVAMSYTSTFDSRHSR</sequence>
<organism evidence="2 3">
    <name type="scientific">Daphnia magna</name>
    <dbReference type="NCBI Taxonomy" id="35525"/>
    <lineage>
        <taxon>Eukaryota</taxon>
        <taxon>Metazoa</taxon>
        <taxon>Ecdysozoa</taxon>
        <taxon>Arthropoda</taxon>
        <taxon>Crustacea</taxon>
        <taxon>Branchiopoda</taxon>
        <taxon>Diplostraca</taxon>
        <taxon>Cladocera</taxon>
        <taxon>Anomopoda</taxon>
        <taxon>Daphniidae</taxon>
        <taxon>Daphnia</taxon>
    </lineage>
</organism>